<organism evidence="1 2">
    <name type="scientific">Photobacterium aquimaris</name>
    <dbReference type="NCBI Taxonomy" id="512643"/>
    <lineage>
        <taxon>Bacteria</taxon>
        <taxon>Pseudomonadati</taxon>
        <taxon>Pseudomonadota</taxon>
        <taxon>Gammaproteobacteria</taxon>
        <taxon>Vibrionales</taxon>
        <taxon>Vibrionaceae</taxon>
        <taxon>Photobacterium</taxon>
    </lineage>
</organism>
<sequence length="185" mass="21682">MLTNNFELIQIHEVQAAKMMKYGASKGTISAILGYMPKNAELLRRRNNHKSKTRVGSKRRFLDTCDRSWRYSNILWITYARLSGDMYLDKGICVESMLNAYSFVKRMNPQIDNYLDFNRWYSIITMVRDNSVFITNCTKCSNPYLARKTIYTSLCSCCIEHEEANANIDAKEHESRQTKPDEIYR</sequence>
<dbReference type="AlphaFoldDB" id="A0A2T3IEN9"/>
<dbReference type="EMBL" id="PYMK01000035">
    <property type="protein sequence ID" value="PSU22953.1"/>
    <property type="molecule type" value="Genomic_DNA"/>
</dbReference>
<dbReference type="Proteomes" id="UP000240254">
    <property type="component" value="Unassembled WGS sequence"/>
</dbReference>
<dbReference type="RefSeq" id="WP_065176754.1">
    <property type="nucleotide sequence ID" value="NZ_LZFA01000027.1"/>
</dbReference>
<comment type="caution">
    <text evidence="1">The sequence shown here is derived from an EMBL/GenBank/DDBJ whole genome shotgun (WGS) entry which is preliminary data.</text>
</comment>
<reference evidence="1 2" key="1">
    <citation type="submission" date="2018-03" db="EMBL/GenBank/DDBJ databases">
        <title>Whole genome sequencing of Histamine producing bacteria.</title>
        <authorList>
            <person name="Butler K."/>
        </authorList>
    </citation>
    <scope>NUCLEOTIDE SEQUENCE [LARGE SCALE GENOMIC DNA]</scope>
    <source>
        <strain evidence="1 2">BS2</strain>
    </source>
</reference>
<dbReference type="SUPFAM" id="SSF160930">
    <property type="entry name" value="FlhC-like"/>
    <property type="match status" value="1"/>
</dbReference>
<evidence type="ECO:0000313" key="2">
    <source>
        <dbReference type="Proteomes" id="UP000240254"/>
    </source>
</evidence>
<evidence type="ECO:0008006" key="3">
    <source>
        <dbReference type="Google" id="ProtNLM"/>
    </source>
</evidence>
<name>A0A2T3IEN9_9GAMM</name>
<accession>A0A2T3IEN9</accession>
<evidence type="ECO:0000313" key="1">
    <source>
        <dbReference type="EMBL" id="PSU22953.1"/>
    </source>
</evidence>
<proteinExistence type="predicted"/>
<gene>
    <name evidence="1" type="ORF">CTM88_20095</name>
</gene>
<protein>
    <recommendedName>
        <fullName evidence="3">Flagellar transcriptional regulator FlhC</fullName>
    </recommendedName>
</protein>